<dbReference type="EMBL" id="JAGFBR010000012">
    <property type="protein sequence ID" value="KAH0458549.1"/>
    <property type="molecule type" value="Genomic_DNA"/>
</dbReference>
<protein>
    <submittedName>
        <fullName evidence="2">Uncharacterized protein</fullName>
    </submittedName>
</protein>
<proteinExistence type="predicted"/>
<gene>
    <name evidence="2" type="ORF">IEQ34_013864</name>
</gene>
<dbReference type="Proteomes" id="UP000775213">
    <property type="component" value="Unassembled WGS sequence"/>
</dbReference>
<evidence type="ECO:0000313" key="2">
    <source>
        <dbReference type="EMBL" id="KAH0458549.1"/>
    </source>
</evidence>
<name>A0AAV7G9T3_DENCH</name>
<keyword evidence="3" id="KW-1185">Reference proteome</keyword>
<organism evidence="2 3">
    <name type="scientific">Dendrobium chrysotoxum</name>
    <name type="common">Orchid</name>
    <dbReference type="NCBI Taxonomy" id="161865"/>
    <lineage>
        <taxon>Eukaryota</taxon>
        <taxon>Viridiplantae</taxon>
        <taxon>Streptophyta</taxon>
        <taxon>Embryophyta</taxon>
        <taxon>Tracheophyta</taxon>
        <taxon>Spermatophyta</taxon>
        <taxon>Magnoliopsida</taxon>
        <taxon>Liliopsida</taxon>
        <taxon>Asparagales</taxon>
        <taxon>Orchidaceae</taxon>
        <taxon>Epidendroideae</taxon>
        <taxon>Malaxideae</taxon>
        <taxon>Dendrobiinae</taxon>
        <taxon>Dendrobium</taxon>
    </lineage>
</organism>
<reference evidence="2 3" key="1">
    <citation type="journal article" date="2021" name="Hortic Res">
        <title>Chromosome-scale assembly of the Dendrobium chrysotoxum genome enhances the understanding of orchid evolution.</title>
        <authorList>
            <person name="Zhang Y."/>
            <person name="Zhang G.Q."/>
            <person name="Zhang D."/>
            <person name="Liu X.D."/>
            <person name="Xu X.Y."/>
            <person name="Sun W.H."/>
            <person name="Yu X."/>
            <person name="Zhu X."/>
            <person name="Wang Z.W."/>
            <person name="Zhao X."/>
            <person name="Zhong W.Y."/>
            <person name="Chen H."/>
            <person name="Yin W.L."/>
            <person name="Huang T."/>
            <person name="Niu S.C."/>
            <person name="Liu Z.J."/>
        </authorList>
    </citation>
    <scope>NUCLEOTIDE SEQUENCE [LARGE SCALE GENOMIC DNA]</scope>
    <source>
        <strain evidence="2">Lindl</strain>
    </source>
</reference>
<feature type="compositionally biased region" description="Basic and acidic residues" evidence="1">
    <location>
        <begin position="56"/>
        <end position="69"/>
    </location>
</feature>
<evidence type="ECO:0000313" key="3">
    <source>
        <dbReference type="Proteomes" id="UP000775213"/>
    </source>
</evidence>
<comment type="caution">
    <text evidence="2">The sequence shown here is derived from an EMBL/GenBank/DDBJ whole genome shotgun (WGS) entry which is preliminary data.</text>
</comment>
<sequence length="175" mass="19337">MSRDKQVAAVIAPLPAHLPDSLRAPIPDPPYTWVISDDHLPSRNPAVRGDPVTPPDGERRLNKGARADDAASTITGNSLIILYKKFHIPNDVVTKVPKRPDQAGLPPPRYLTICETCLRAGLHFPPPVELIKILVRYGITLSQFLYRAMLVTMGLIALFRDRGVILTPKHLSRMG</sequence>
<evidence type="ECO:0000256" key="1">
    <source>
        <dbReference type="SAM" id="MobiDB-lite"/>
    </source>
</evidence>
<feature type="region of interest" description="Disordered" evidence="1">
    <location>
        <begin position="42"/>
        <end position="69"/>
    </location>
</feature>
<dbReference type="AlphaFoldDB" id="A0AAV7G9T3"/>
<accession>A0AAV7G9T3</accession>